<accession>A0A2G8K6Z2</accession>
<proteinExistence type="predicted"/>
<organism evidence="2 3">
    <name type="scientific">Stichopus japonicus</name>
    <name type="common">Sea cucumber</name>
    <dbReference type="NCBI Taxonomy" id="307972"/>
    <lineage>
        <taxon>Eukaryota</taxon>
        <taxon>Metazoa</taxon>
        <taxon>Echinodermata</taxon>
        <taxon>Eleutherozoa</taxon>
        <taxon>Echinozoa</taxon>
        <taxon>Holothuroidea</taxon>
        <taxon>Aspidochirotacea</taxon>
        <taxon>Aspidochirotida</taxon>
        <taxon>Stichopodidae</taxon>
        <taxon>Apostichopus</taxon>
    </lineage>
</organism>
<comment type="caution">
    <text evidence="2">The sequence shown here is derived from an EMBL/GenBank/DDBJ whole genome shotgun (WGS) entry which is preliminary data.</text>
</comment>
<evidence type="ECO:0000313" key="3">
    <source>
        <dbReference type="Proteomes" id="UP000230750"/>
    </source>
</evidence>
<feature type="compositionally biased region" description="Polar residues" evidence="1">
    <location>
        <begin position="208"/>
        <end position="218"/>
    </location>
</feature>
<sequence>MVRSGKNPLVQVAHRLAEYEKHQSKNTNVVPMELEISSAKPDNCYLLKSGHYCLVHAVNMAYILCEEFHKPANFYTNPCESQLLRISQVCMKNSKMIQLQKAAFKEKALTLIMEKYAIVEFQNSLAGVVPTSWIFKKDGKIWCKWTASRTKTIACELPNPSWTTSSIKRVVAYRASYSEADNVCLGFEHSSTVEVTEADLNFPEADPATSSSTSNSKRNIFRPLHYTGEPNSNTANLMKRKKLKEPKTEKRQETFSSYFGRSGVGRSQYCRRTQF</sequence>
<dbReference type="AlphaFoldDB" id="A0A2G8K6Z2"/>
<dbReference type="EMBL" id="MRZV01000825">
    <property type="protein sequence ID" value="PIK43778.1"/>
    <property type="molecule type" value="Genomic_DNA"/>
</dbReference>
<name>A0A2G8K6Z2_STIJA</name>
<feature type="region of interest" description="Disordered" evidence="1">
    <location>
        <begin position="204"/>
        <end position="257"/>
    </location>
</feature>
<evidence type="ECO:0000256" key="1">
    <source>
        <dbReference type="SAM" id="MobiDB-lite"/>
    </source>
</evidence>
<dbReference type="Proteomes" id="UP000230750">
    <property type="component" value="Unassembled WGS sequence"/>
</dbReference>
<evidence type="ECO:0000313" key="2">
    <source>
        <dbReference type="EMBL" id="PIK43778.1"/>
    </source>
</evidence>
<reference evidence="2 3" key="1">
    <citation type="journal article" date="2017" name="PLoS Biol.">
        <title>The sea cucumber genome provides insights into morphological evolution and visceral regeneration.</title>
        <authorList>
            <person name="Zhang X."/>
            <person name="Sun L."/>
            <person name="Yuan J."/>
            <person name="Sun Y."/>
            <person name="Gao Y."/>
            <person name="Zhang L."/>
            <person name="Li S."/>
            <person name="Dai H."/>
            <person name="Hamel J.F."/>
            <person name="Liu C."/>
            <person name="Yu Y."/>
            <person name="Liu S."/>
            <person name="Lin W."/>
            <person name="Guo K."/>
            <person name="Jin S."/>
            <person name="Xu P."/>
            <person name="Storey K.B."/>
            <person name="Huan P."/>
            <person name="Zhang T."/>
            <person name="Zhou Y."/>
            <person name="Zhang J."/>
            <person name="Lin C."/>
            <person name="Li X."/>
            <person name="Xing L."/>
            <person name="Huo D."/>
            <person name="Sun M."/>
            <person name="Wang L."/>
            <person name="Mercier A."/>
            <person name="Li F."/>
            <person name="Yang H."/>
            <person name="Xiang J."/>
        </authorList>
    </citation>
    <scope>NUCLEOTIDE SEQUENCE [LARGE SCALE GENOMIC DNA]</scope>
    <source>
        <strain evidence="2">Shaxun</strain>
        <tissue evidence="2">Muscle</tissue>
    </source>
</reference>
<keyword evidence="3" id="KW-1185">Reference proteome</keyword>
<gene>
    <name evidence="2" type="ORF">BSL78_19342</name>
</gene>
<protein>
    <submittedName>
        <fullName evidence="2">Transposase domain-containing protein</fullName>
    </submittedName>
</protein>